<dbReference type="InterPro" id="IPR050097">
    <property type="entry name" value="Ferredoxin-NADP_redctase_2"/>
</dbReference>
<gene>
    <name evidence="4" type="ORF">M0L20_01585</name>
</gene>
<sequence length="313" mass="33794">MNTSDQLDVIIIGGSNAGLSAALTLGRSLRNVLVIDGGKPCNRQTPHSHNFLTQDGETPAHIATIAKEQILRYPSVTFLTDLATEARQESNGFIVETANGHSFRSRKVLLATGIEDIMPSINGFAECWGRSVLHCPYCHGYEVHGQRLGILANGETAYELARLIQHWSPDLTVFTNGPAMLTNDQSEVISQLGIPVVTAEIAEIEHQSGQLKRLRFIDGSTHELDAIFSRVPFRQHTTLAQQLGCLAAESGLIKADEFGETNIPGVYVAGDNSSPMRQVAAAIASGSKAAAMLNRQLIAEELSARLVKTDAIQ</sequence>
<protein>
    <submittedName>
        <fullName evidence="4">NAD(P)/FAD-dependent oxidoreductase</fullName>
    </submittedName>
</protein>
<evidence type="ECO:0000313" key="5">
    <source>
        <dbReference type="Proteomes" id="UP001202180"/>
    </source>
</evidence>
<organism evidence="4 5">
    <name type="scientific">Spirosoma liriopis</name>
    <dbReference type="NCBI Taxonomy" id="2937440"/>
    <lineage>
        <taxon>Bacteria</taxon>
        <taxon>Pseudomonadati</taxon>
        <taxon>Bacteroidota</taxon>
        <taxon>Cytophagia</taxon>
        <taxon>Cytophagales</taxon>
        <taxon>Cytophagaceae</taxon>
        <taxon>Spirosoma</taxon>
    </lineage>
</organism>
<dbReference type="SUPFAM" id="SSF51905">
    <property type="entry name" value="FAD/NAD(P)-binding domain"/>
    <property type="match status" value="1"/>
</dbReference>
<dbReference type="Pfam" id="PF07992">
    <property type="entry name" value="Pyr_redox_2"/>
    <property type="match status" value="1"/>
</dbReference>
<comment type="caution">
    <text evidence="4">The sequence shown here is derived from an EMBL/GenBank/DDBJ whole genome shotgun (WGS) entry which is preliminary data.</text>
</comment>
<dbReference type="InterPro" id="IPR023753">
    <property type="entry name" value="FAD/NAD-binding_dom"/>
</dbReference>
<dbReference type="Proteomes" id="UP001202180">
    <property type="component" value="Unassembled WGS sequence"/>
</dbReference>
<accession>A0ABT0HEE3</accession>
<dbReference type="EMBL" id="JALPRF010000001">
    <property type="protein sequence ID" value="MCK8490521.1"/>
    <property type="molecule type" value="Genomic_DNA"/>
</dbReference>
<name>A0ABT0HEE3_9BACT</name>
<keyword evidence="5" id="KW-1185">Reference proteome</keyword>
<dbReference type="Gene3D" id="3.50.50.60">
    <property type="entry name" value="FAD/NAD(P)-binding domain"/>
    <property type="match status" value="2"/>
</dbReference>
<evidence type="ECO:0000256" key="1">
    <source>
        <dbReference type="ARBA" id="ARBA00022630"/>
    </source>
</evidence>
<evidence type="ECO:0000259" key="3">
    <source>
        <dbReference type="Pfam" id="PF07992"/>
    </source>
</evidence>
<dbReference type="InterPro" id="IPR036188">
    <property type="entry name" value="FAD/NAD-bd_sf"/>
</dbReference>
<reference evidence="4 5" key="1">
    <citation type="submission" date="2022-04" db="EMBL/GenBank/DDBJ databases">
        <title>Spirosoma sp. strain RP8 genome sequencing and assembly.</title>
        <authorList>
            <person name="Jung Y."/>
        </authorList>
    </citation>
    <scope>NUCLEOTIDE SEQUENCE [LARGE SCALE GENOMIC DNA]</scope>
    <source>
        <strain evidence="4 5">RP8</strain>
    </source>
</reference>
<keyword evidence="2" id="KW-0560">Oxidoreductase</keyword>
<dbReference type="PANTHER" id="PTHR48105">
    <property type="entry name" value="THIOREDOXIN REDUCTASE 1-RELATED-RELATED"/>
    <property type="match status" value="1"/>
</dbReference>
<proteinExistence type="predicted"/>
<dbReference type="PRINTS" id="PR00469">
    <property type="entry name" value="PNDRDTASEII"/>
</dbReference>
<feature type="domain" description="FAD/NAD(P)-binding" evidence="3">
    <location>
        <begin position="8"/>
        <end position="286"/>
    </location>
</feature>
<evidence type="ECO:0000313" key="4">
    <source>
        <dbReference type="EMBL" id="MCK8490521.1"/>
    </source>
</evidence>
<dbReference type="PRINTS" id="PR00368">
    <property type="entry name" value="FADPNR"/>
</dbReference>
<dbReference type="RefSeq" id="WP_248475330.1">
    <property type="nucleotide sequence ID" value="NZ_JALPRF010000001.1"/>
</dbReference>
<keyword evidence="1" id="KW-0285">Flavoprotein</keyword>
<evidence type="ECO:0000256" key="2">
    <source>
        <dbReference type="ARBA" id="ARBA00023002"/>
    </source>
</evidence>